<keyword evidence="28" id="KW-1185">Reference proteome</keyword>
<keyword evidence="12" id="KW-0460">Magnesium</keyword>
<comment type="subcellular location">
    <subcellularLocation>
        <location evidence="1">Cell junction</location>
        <location evidence="1">Focal adhesion</location>
    </subcellularLocation>
    <subcellularLocation>
        <location evidence="2 23">Cell membrane</location>
        <topology evidence="2 23">Single-pass type I membrane protein</topology>
    </subcellularLocation>
</comment>
<organism evidence="27 28">
    <name type="scientific">Labeo rohita</name>
    <name type="common">Indian major carp</name>
    <name type="synonym">Cyprinus rohita</name>
    <dbReference type="NCBI Taxonomy" id="84645"/>
    <lineage>
        <taxon>Eukaryota</taxon>
        <taxon>Metazoa</taxon>
        <taxon>Chordata</taxon>
        <taxon>Craniata</taxon>
        <taxon>Vertebrata</taxon>
        <taxon>Euteleostomi</taxon>
        <taxon>Actinopterygii</taxon>
        <taxon>Neopterygii</taxon>
        <taxon>Teleostei</taxon>
        <taxon>Ostariophysi</taxon>
        <taxon>Cypriniformes</taxon>
        <taxon>Cyprinidae</taxon>
        <taxon>Labeoninae</taxon>
        <taxon>Labeonini</taxon>
        <taxon>Labeo</taxon>
    </lineage>
</organism>
<accession>A0ABQ8M927</accession>
<evidence type="ECO:0000256" key="12">
    <source>
        <dbReference type="ARBA" id="ARBA00022842"/>
    </source>
</evidence>
<dbReference type="InterPro" id="IPR000562">
    <property type="entry name" value="FN_type2_dom"/>
</dbReference>
<keyword evidence="9" id="KW-0732">Signal</keyword>
<evidence type="ECO:0000256" key="1">
    <source>
        <dbReference type="ARBA" id="ARBA00004246"/>
    </source>
</evidence>
<dbReference type="SMART" id="SM00187">
    <property type="entry name" value="INB"/>
    <property type="match status" value="1"/>
</dbReference>
<comment type="subunit">
    <text evidence="21">Heterodimer of an alpha and a beta subunit. Interacts with FLNB. Interacts with HAX1. ITGAV:ITGB6 interacts with FBN1. ITGAV:ITGB6 interacts with TGFB1.</text>
</comment>
<keyword evidence="14" id="KW-0965">Cell junction</keyword>
<keyword evidence="20" id="KW-0325">Glycoprotein</keyword>
<dbReference type="CDD" id="cd00037">
    <property type="entry name" value="CLECT"/>
    <property type="match status" value="6"/>
</dbReference>
<evidence type="ECO:0000256" key="21">
    <source>
        <dbReference type="ARBA" id="ARBA00046864"/>
    </source>
</evidence>
<keyword evidence="13 23" id="KW-0130">Cell adhesion</keyword>
<dbReference type="PRINTS" id="PR00013">
    <property type="entry name" value="FNTYPEII"/>
</dbReference>
<evidence type="ECO:0000256" key="18">
    <source>
        <dbReference type="ARBA" id="ARBA00023157"/>
    </source>
</evidence>
<feature type="domain" description="C-type lectin" evidence="25">
    <location>
        <begin position="1786"/>
        <end position="1883"/>
    </location>
</feature>
<dbReference type="InterPro" id="IPR018378">
    <property type="entry name" value="C-type_lectin_CS"/>
</dbReference>
<feature type="disulfide bond" evidence="22">
    <location>
        <begin position="1041"/>
        <end position="1068"/>
    </location>
</feature>
<sequence length="2253" mass="251487">MYTCFFSSPQTAERTHTLYPGGSVKYRHNHHSALSIKTHMLNPTMERDCHSQRAKLILLSDRHLHTPVPSFPTCCCGFGIEREDSMLAAEASRETVRTNGDCFILPCPSLLARHCRRNFVALRKANRIHKPRCALSYAGTCSQFNALSCDECLQLGPHCAWCTLQKGCSGEFVEFPITNVKVLKDQGLGKSAGLINVSYIAPQKMRLQLRPGSQLTFQMQVQEPEDHPVDIYYLMDLSASMFDDLKMIKDLGSTLSREMAKLTSKFRLGFGSFVEKPVLPFIKITREELANPCRSVDYECLPTFGYRHLLSLTSSTEKFNEIIKKQQVSANIDVPEGGFDAIMQAAVCGLLVFVSDADSHFGMDSKMSGIVVPNDGECHLDDSNEYSMTAHLEYPTLGQLVDKLVENNILLIFAVTDNQRQNYEELRSEIDLEVLGNTEGLQISFTALCQDGTIIPGHKSCSNVKAGDVVSFNVTVELKGCLAGPRRFSLRPVGFQDALEIELESQCVCDCHQTPEANSTYCSRGRGALECGACVCNPGFVGPKCECTEGQEQISDCRAHEGAEMCSGLGECFCGQCVCHPSSFGRVYGPYCECDNFSCLRFRGELCGGQYPVTSNRSCVAPDGSVCSGRGKCVCGKCECTVPGASGERCQRCPTCGDICSLPRPCVECYLKAKDPSDECAVKCNSLHATVSNSTDFEESRAALCTLQSEDNCLLSFSLVDSDYGSIIYNPKVYDCHEPPNAPLIALGVCMSVLIIGITLLVIWKFLVSVHDRKEVAKFEAEKAKAKWQSGTNPLFKSSTSTFKNVTYKSTGQQKKTSDVENRKTCGKCGEKQAAVYAARSSPEEMRGYTGTLRIRLHEALYALYMLFYVSSLACAAAEVSDKTEVWNKTQLLELYSKGVFQLESISLKLCLSADSSGLSLTSCEPPSAALLWKWVSRHRLYNLGTNRCLGINATKMGQPDVGVFECDVSLPTMWWRCGGSMLYSVMVNKLAVVNSKVVVCSSGGFTARPGKGHIHTLQGNSHGITCSIPFKYNNKWFWDCTSEGREDRHLWCATTNRYDQDEKWGLCPSPVSGCSEFWDSHPELNACYQFNLYSILTWSQALTSCQAQGGSLLSITQSSEQSYIKGRLSDMGVMVWIGLNHLSQQGGWQWSDDSPLALVSYTADLTSKPVQDNQQCGVFNSTQGSWQSLSCESALPYICKKTTKHSQKAEPLGNWQYRETVCPNGWLDHNGFCYRYLEKNSSWDSSSSACRAFRAELVSIHSLSQQELLLKLLSNGSNSKVWIGLHKEAKLSTVQWSDGTPVTFTSWYSQEPSHRQDDERICVTADRKEGRWQFDDCEEQHAAICKMGFVWGEEGRQAMCLEDGTAVSEGESRLCEGHQIETIELRGWRRKGNWCYKITDQEQTFEDAVKGYYCRSPLVTVENRFEQAFLNSLISEMGDSESRSYWTALQDRNKTGEYRWLTQNGSSAALTYTNWNRHQPVIGGGCVVMSGGRALGHWEVKNCHTFKALAVCKQEVSGTHDTLMPSPHIDLNAPCPTGWESRKGLSHCYKVYHIEKILMHRTWTEAQFFCRALGADLASFHHYEDQRVAGFGWALLRETLSPTEPGSGPMVVTSFIEGMNEVDSHMCAVYSDLTNTLTTHSCDSKYEWICKVRSWLSHTGTATNMSRGCFSMELNITLSVSHFPGSLSPSPDSGYWWIGLSANSGHNGLSWTDGSALDYENWENGRFSQKPGQNCIQMSSQSGQWSTGSCKEQHGYVCKRRTVSIVEDRREPHYVGSCPENWFYYRRKCLFLYLPTRPENGKTWQEAQSICSSYQGTLVSIEDEIEQAYIVMLLRGCSAGVWIGARGRFSPKWSNGKPVSYKNWEGYGKMTSVLRMSTALCARSRKRPTQSYYTASSLDSSEYKNHSYRIIHGNLSWYQAQKACLERGASLVSITDAFHQAYLTVLVKRLEAPHWIGLYSTDDGISYQWSDGSEVSFTYWEVSNYYPEGPMGDGGCVSMDVNGRWKDVECDMLLSGAICYIPPPKSIAFSYEVVCPETWVKFRGSCYYFESVILKMTLEEARNHCKKMGNYSDVMTVQDDEESRFFLKEVSLHYQGPQNLWLGILYDTDTDALTRLDGSPLHYTNWRSKAPDANDMRADSCVTMRVSDAVWQLADCTDRLGFICKTSTGAIKEVEVEPLKGLHQGVISAAALVAIVLFAVVIGSLWLLYKRSSLCNLRLPTFGSAYYRQTSSLGNDQDDNVLLPDLETQAGD</sequence>
<dbReference type="Gene3D" id="3.10.100.10">
    <property type="entry name" value="Mannose-Binding Protein A, subunit A"/>
    <property type="match status" value="8"/>
</dbReference>
<dbReference type="InterPro" id="IPR036465">
    <property type="entry name" value="vWFA_dom_sf"/>
</dbReference>
<keyword evidence="17 24" id="KW-0472">Membrane</keyword>
<dbReference type="InterPro" id="IPR036349">
    <property type="entry name" value="Integrin_bsu_tail_dom_sf"/>
</dbReference>
<feature type="domain" description="C-type lectin" evidence="25">
    <location>
        <begin position="1670"/>
        <end position="1760"/>
    </location>
</feature>
<keyword evidence="4" id="KW-1003">Cell membrane</keyword>
<evidence type="ECO:0000256" key="24">
    <source>
        <dbReference type="SAM" id="Phobius"/>
    </source>
</evidence>
<feature type="domain" description="C-type lectin" evidence="25">
    <location>
        <begin position="1904"/>
        <end position="2012"/>
    </location>
</feature>
<dbReference type="InterPro" id="IPR013806">
    <property type="entry name" value="Kringle-like"/>
</dbReference>
<dbReference type="Gene3D" id="2.10.25.10">
    <property type="entry name" value="Laminin"/>
    <property type="match status" value="3"/>
</dbReference>
<dbReference type="Pfam" id="PF00362">
    <property type="entry name" value="Integrin_beta"/>
    <property type="match status" value="1"/>
</dbReference>
<evidence type="ECO:0000256" key="9">
    <source>
        <dbReference type="ARBA" id="ARBA00022729"/>
    </source>
</evidence>
<feature type="disulfide bond" evidence="22">
    <location>
        <begin position="1027"/>
        <end position="1053"/>
    </location>
</feature>
<dbReference type="InterPro" id="IPR000772">
    <property type="entry name" value="Ricin_B_lectin"/>
</dbReference>
<dbReference type="InterPro" id="IPR057243">
    <property type="entry name" value="Integrin_I-EGF_CS"/>
</dbReference>
<protein>
    <recommendedName>
        <fullName evidence="23">Integrin beta</fullName>
    </recommendedName>
</protein>
<evidence type="ECO:0000313" key="28">
    <source>
        <dbReference type="Proteomes" id="UP000830375"/>
    </source>
</evidence>
<dbReference type="PANTHER" id="PTHR10082">
    <property type="entry name" value="INTEGRIN BETA SUBUNIT"/>
    <property type="match status" value="1"/>
</dbReference>
<evidence type="ECO:0000256" key="15">
    <source>
        <dbReference type="ARBA" id="ARBA00022989"/>
    </source>
</evidence>
<dbReference type="EMBL" id="JACTAM010000011">
    <property type="protein sequence ID" value="KAI2659376.1"/>
    <property type="molecule type" value="Genomic_DNA"/>
</dbReference>
<feature type="domain" description="C-type lectin" evidence="25">
    <location>
        <begin position="1230"/>
        <end position="1347"/>
    </location>
</feature>
<reference evidence="27 28" key="1">
    <citation type="submission" date="2022-01" db="EMBL/GenBank/DDBJ databases">
        <title>A high-quality chromosome-level genome assembly of rohu carp, Labeo rohita.</title>
        <authorList>
            <person name="Arick M.A. II"/>
            <person name="Hsu C.-Y."/>
            <person name="Magbanua Z."/>
            <person name="Pechanova O."/>
            <person name="Grover C."/>
            <person name="Miller E."/>
            <person name="Thrash A."/>
            <person name="Ezzel L."/>
            <person name="Alam S."/>
            <person name="Benzie J."/>
            <person name="Hamilton M."/>
            <person name="Karsi A."/>
            <person name="Lawrence M.L."/>
            <person name="Peterson D.G."/>
        </authorList>
    </citation>
    <scope>NUCLEOTIDE SEQUENCE [LARGE SCALE GENOMIC DNA]</scope>
    <source>
        <strain evidence="28">BAU-BD-2019</strain>
        <tissue evidence="27">Blood</tissue>
    </source>
</reference>
<evidence type="ECO:0000259" key="25">
    <source>
        <dbReference type="PROSITE" id="PS50041"/>
    </source>
</evidence>
<dbReference type="SUPFAM" id="SSF103575">
    <property type="entry name" value="Plexin repeat"/>
    <property type="match status" value="1"/>
</dbReference>
<feature type="transmembrane region" description="Helical" evidence="24">
    <location>
        <begin position="860"/>
        <end position="880"/>
    </location>
</feature>
<evidence type="ECO:0000256" key="5">
    <source>
        <dbReference type="ARBA" id="ARBA00022536"/>
    </source>
</evidence>
<evidence type="ECO:0000256" key="17">
    <source>
        <dbReference type="ARBA" id="ARBA00023136"/>
    </source>
</evidence>
<dbReference type="PANTHER" id="PTHR10082:SF11">
    <property type="entry name" value="INTEGRIN BETA-6"/>
    <property type="match status" value="1"/>
</dbReference>
<evidence type="ECO:0000256" key="10">
    <source>
        <dbReference type="ARBA" id="ARBA00022737"/>
    </source>
</evidence>
<dbReference type="InterPro" id="IPR035992">
    <property type="entry name" value="Ricin_B-like_lectins"/>
</dbReference>
<dbReference type="Gene3D" id="2.10.10.10">
    <property type="entry name" value="Fibronectin, type II, collagen-binding"/>
    <property type="match status" value="1"/>
</dbReference>
<dbReference type="SMART" id="SM01241">
    <property type="entry name" value="Integrin_b_cyt"/>
    <property type="match status" value="1"/>
</dbReference>
<evidence type="ECO:0000256" key="6">
    <source>
        <dbReference type="ARBA" id="ARBA00022583"/>
    </source>
</evidence>
<keyword evidence="11" id="KW-0106">Calcium</keyword>
<dbReference type="Gene3D" id="1.20.5.100">
    <property type="entry name" value="Cytochrome c1, transmembrane anchor, C-terminal"/>
    <property type="match status" value="1"/>
</dbReference>
<dbReference type="SMART" id="SM01242">
    <property type="entry name" value="Integrin_B_tail"/>
    <property type="match status" value="1"/>
</dbReference>
<comment type="similarity">
    <text evidence="3 23">Belongs to the integrin beta chain family.</text>
</comment>
<dbReference type="Pfam" id="PF18372">
    <property type="entry name" value="I-EGF_1"/>
    <property type="match status" value="1"/>
</dbReference>
<keyword evidence="10" id="KW-0677">Repeat</keyword>
<dbReference type="InterPro" id="IPR016186">
    <property type="entry name" value="C-type_lectin-like/link_sf"/>
</dbReference>
<dbReference type="Pfam" id="PF08725">
    <property type="entry name" value="Integrin_b_cyt"/>
    <property type="match status" value="1"/>
</dbReference>
<dbReference type="Proteomes" id="UP000830375">
    <property type="component" value="Unassembled WGS sequence"/>
</dbReference>
<dbReference type="Pfam" id="PF00040">
    <property type="entry name" value="fn2"/>
    <property type="match status" value="1"/>
</dbReference>
<dbReference type="InterPro" id="IPR014836">
    <property type="entry name" value="Integrin_bsu_cyt_dom"/>
</dbReference>
<evidence type="ECO:0000313" key="27">
    <source>
        <dbReference type="EMBL" id="KAI2659376.1"/>
    </source>
</evidence>
<feature type="domain" description="C-type lectin" evidence="25">
    <location>
        <begin position="1088"/>
        <end position="1201"/>
    </location>
</feature>
<keyword evidence="5" id="KW-0245">EGF-like domain</keyword>
<dbReference type="PRINTS" id="PR01186">
    <property type="entry name" value="INTEGRINB"/>
</dbReference>
<dbReference type="SUPFAM" id="SSF57440">
    <property type="entry name" value="Kringle-like"/>
    <property type="match status" value="1"/>
</dbReference>
<evidence type="ECO:0000256" key="20">
    <source>
        <dbReference type="ARBA" id="ARBA00023180"/>
    </source>
</evidence>
<dbReference type="SUPFAM" id="SSF69179">
    <property type="entry name" value="Integrin domains"/>
    <property type="match status" value="1"/>
</dbReference>
<dbReference type="SUPFAM" id="SSF50370">
    <property type="entry name" value="Ricin B-like lectins"/>
    <property type="match status" value="1"/>
</dbReference>
<dbReference type="PROSITE" id="PS00243">
    <property type="entry name" value="I_EGF_1"/>
    <property type="match status" value="1"/>
</dbReference>
<evidence type="ECO:0000259" key="26">
    <source>
        <dbReference type="PROSITE" id="PS51092"/>
    </source>
</evidence>
<evidence type="ECO:0000256" key="22">
    <source>
        <dbReference type="PROSITE-ProRule" id="PRU00479"/>
    </source>
</evidence>
<feature type="transmembrane region" description="Helical" evidence="24">
    <location>
        <begin position="2187"/>
        <end position="2210"/>
    </location>
</feature>
<dbReference type="PROSITE" id="PS50041">
    <property type="entry name" value="C_TYPE_LECTIN_2"/>
    <property type="match status" value="7"/>
</dbReference>
<evidence type="ECO:0000256" key="11">
    <source>
        <dbReference type="ARBA" id="ARBA00022837"/>
    </source>
</evidence>
<dbReference type="Pfam" id="PF24562">
    <property type="entry name" value="CysR_MRC2_N"/>
    <property type="match status" value="1"/>
</dbReference>
<dbReference type="InterPro" id="IPR040622">
    <property type="entry name" value="EGF_integrin_1"/>
</dbReference>
<dbReference type="CDD" id="cd00062">
    <property type="entry name" value="FN2"/>
    <property type="match status" value="1"/>
</dbReference>
<dbReference type="Gene3D" id="2.80.10.50">
    <property type="match status" value="1"/>
</dbReference>
<dbReference type="InterPro" id="IPR012896">
    <property type="entry name" value="Integrin_bsu_tail"/>
</dbReference>
<evidence type="ECO:0000256" key="7">
    <source>
        <dbReference type="ARBA" id="ARBA00022692"/>
    </source>
</evidence>
<dbReference type="InterPro" id="IPR015812">
    <property type="entry name" value="Integrin_bsu"/>
</dbReference>
<keyword evidence="8" id="KW-0479">Metal-binding</keyword>
<dbReference type="Gene3D" id="3.40.50.410">
    <property type="entry name" value="von Willebrand factor, type A domain"/>
    <property type="match status" value="1"/>
</dbReference>
<dbReference type="PROSITE" id="PS00615">
    <property type="entry name" value="C_TYPE_LECTIN_1"/>
    <property type="match status" value="1"/>
</dbReference>
<evidence type="ECO:0000256" key="19">
    <source>
        <dbReference type="ARBA" id="ARBA00023170"/>
    </source>
</evidence>
<dbReference type="PROSITE" id="PS51092">
    <property type="entry name" value="FN2_2"/>
    <property type="match status" value="1"/>
</dbReference>
<dbReference type="InterPro" id="IPR016187">
    <property type="entry name" value="CTDL_fold"/>
</dbReference>
<proteinExistence type="inferred from homology"/>
<evidence type="ECO:0000256" key="16">
    <source>
        <dbReference type="ARBA" id="ARBA00023037"/>
    </source>
</evidence>
<dbReference type="SMART" id="SM00034">
    <property type="entry name" value="CLECT"/>
    <property type="match status" value="7"/>
</dbReference>
<feature type="domain" description="C-type lectin" evidence="25">
    <location>
        <begin position="1392"/>
        <end position="1504"/>
    </location>
</feature>
<evidence type="ECO:0000256" key="23">
    <source>
        <dbReference type="RuleBase" id="RU000633"/>
    </source>
</evidence>
<dbReference type="InterPro" id="IPR001304">
    <property type="entry name" value="C-type_lectin-like"/>
</dbReference>
<dbReference type="PROSITE" id="PS50231">
    <property type="entry name" value="RICIN_B_LECTIN"/>
    <property type="match status" value="1"/>
</dbReference>
<dbReference type="SUPFAM" id="SSF53300">
    <property type="entry name" value="vWA-like"/>
    <property type="match status" value="1"/>
</dbReference>
<evidence type="ECO:0000256" key="14">
    <source>
        <dbReference type="ARBA" id="ARBA00022949"/>
    </source>
</evidence>
<evidence type="ECO:0000256" key="4">
    <source>
        <dbReference type="ARBA" id="ARBA00022475"/>
    </source>
</evidence>
<feature type="domain" description="C-type lectin" evidence="25">
    <location>
        <begin position="2043"/>
        <end position="2166"/>
    </location>
</feature>
<dbReference type="InterPro" id="IPR057073">
    <property type="entry name" value="EGF_integrin_2"/>
</dbReference>
<evidence type="ECO:0000256" key="8">
    <source>
        <dbReference type="ARBA" id="ARBA00022723"/>
    </source>
</evidence>
<dbReference type="InterPro" id="IPR002369">
    <property type="entry name" value="Integrin_bsu_VWA"/>
</dbReference>
<dbReference type="Pfam" id="PF00059">
    <property type="entry name" value="Lectin_C"/>
    <property type="match status" value="7"/>
</dbReference>
<feature type="transmembrane region" description="Helical" evidence="24">
    <location>
        <begin position="744"/>
        <end position="764"/>
    </location>
</feature>
<keyword evidence="6" id="KW-0254">Endocytosis</keyword>
<comment type="caution">
    <text evidence="27">The sequence shown here is derived from an EMBL/GenBank/DDBJ whole genome shotgun (WGS) entry which is preliminary data.</text>
</comment>
<keyword evidence="16 23" id="KW-0401">Integrin</keyword>
<keyword evidence="19 27" id="KW-0675">Receptor</keyword>
<keyword evidence="7 23" id="KW-0812">Transmembrane</keyword>
<dbReference type="Pfam" id="PF23105">
    <property type="entry name" value="EGF_integrin"/>
    <property type="match status" value="1"/>
</dbReference>
<dbReference type="InterPro" id="IPR036943">
    <property type="entry name" value="FN_type2_sf"/>
</dbReference>
<feature type="domain" description="Fibronectin type-II" evidence="26">
    <location>
        <begin position="1022"/>
        <end position="1070"/>
    </location>
</feature>
<evidence type="ECO:0000256" key="13">
    <source>
        <dbReference type="ARBA" id="ARBA00022889"/>
    </source>
</evidence>
<gene>
    <name evidence="27" type="ORF">H4Q32_023668</name>
</gene>
<dbReference type="SUPFAM" id="SSF57196">
    <property type="entry name" value="EGF/Laminin"/>
    <property type="match status" value="1"/>
</dbReference>
<keyword evidence="18 22" id="KW-1015">Disulfide bond</keyword>
<name>A0ABQ8M927_LABRO</name>
<dbReference type="SUPFAM" id="SSF56436">
    <property type="entry name" value="C-type lectin-like"/>
    <property type="match status" value="8"/>
</dbReference>
<evidence type="ECO:0000256" key="3">
    <source>
        <dbReference type="ARBA" id="ARBA00007449"/>
    </source>
</evidence>
<evidence type="ECO:0000256" key="2">
    <source>
        <dbReference type="ARBA" id="ARBA00004251"/>
    </source>
</evidence>
<dbReference type="SUPFAM" id="SSF69687">
    <property type="entry name" value="Integrin beta tail domain"/>
    <property type="match status" value="1"/>
</dbReference>
<dbReference type="SMART" id="SM00059">
    <property type="entry name" value="FN2"/>
    <property type="match status" value="1"/>
</dbReference>
<dbReference type="InterPro" id="IPR032695">
    <property type="entry name" value="Integrin_dom_sf"/>
</dbReference>
<keyword evidence="15 24" id="KW-1133">Transmembrane helix</keyword>
<dbReference type="PROSITE" id="PS52047">
    <property type="entry name" value="I_EGF_2"/>
    <property type="match status" value="2"/>
</dbReference>